<dbReference type="EMBL" id="MJGC01000041">
    <property type="protein sequence ID" value="OEJ76140.1"/>
    <property type="molecule type" value="Genomic_DNA"/>
</dbReference>
<reference evidence="4" key="1">
    <citation type="submission" date="2016-09" db="EMBL/GenBank/DDBJ databases">
        <title>Draft genome of thermotolerant cyanobacterium Desertifilum sp. strain IPPAS B-1220.</title>
        <authorList>
            <person name="Sinetova M.A."/>
            <person name="Bolakhan K."/>
            <person name="Zayadan B.K."/>
            <person name="Mironov K.S."/>
            <person name="Ustinova V."/>
            <person name="Kupriyanova E.V."/>
            <person name="Sidorov R.A."/>
            <person name="Skrypnik A.N."/>
            <person name="Gogoleva N.E."/>
            <person name="Gogolev Y.V."/>
            <person name="Los D.A."/>
        </authorList>
    </citation>
    <scope>NUCLEOTIDE SEQUENCE [LARGE SCALE GENOMIC DNA]</scope>
    <source>
        <strain evidence="4">IPPAS B-1220</strain>
    </source>
</reference>
<organism evidence="4">
    <name type="scientific">Desertifilum tharense IPPAS B-1220</name>
    <dbReference type="NCBI Taxonomy" id="1781255"/>
    <lineage>
        <taxon>Bacteria</taxon>
        <taxon>Bacillati</taxon>
        <taxon>Cyanobacteriota</taxon>
        <taxon>Cyanophyceae</taxon>
        <taxon>Desertifilales</taxon>
        <taxon>Desertifilaceae</taxon>
        <taxon>Desertifilum</taxon>
    </lineage>
</organism>
<dbReference type="InterPro" id="IPR050570">
    <property type="entry name" value="Cell_wall_metabolism_enzyme"/>
</dbReference>
<dbReference type="SUPFAM" id="SSF51261">
    <property type="entry name" value="Duplicated hybrid motif"/>
    <property type="match status" value="1"/>
</dbReference>
<proteinExistence type="predicted"/>
<dbReference type="Pfam" id="PF01551">
    <property type="entry name" value="Peptidase_M23"/>
    <property type="match status" value="1"/>
</dbReference>
<dbReference type="PANTHER" id="PTHR21666">
    <property type="entry name" value="PEPTIDASE-RELATED"/>
    <property type="match status" value="1"/>
</dbReference>
<dbReference type="STRING" id="1781255.BH720_06190"/>
<evidence type="ECO:0000256" key="2">
    <source>
        <dbReference type="SAM" id="MobiDB-lite"/>
    </source>
</evidence>
<dbReference type="InterPro" id="IPR011055">
    <property type="entry name" value="Dup_hybrid_motif"/>
</dbReference>
<keyword evidence="1" id="KW-0732">Signal</keyword>
<name>A0A1E5QNC2_9CYAN</name>
<comment type="caution">
    <text evidence="4">The sequence shown here is derived from an EMBL/GenBank/DDBJ whole genome shotgun (WGS) entry which is preliminary data.</text>
</comment>
<feature type="region of interest" description="Disordered" evidence="2">
    <location>
        <begin position="153"/>
        <end position="193"/>
    </location>
</feature>
<dbReference type="InterPro" id="IPR016047">
    <property type="entry name" value="M23ase_b-sheet_dom"/>
</dbReference>
<dbReference type="PANTHER" id="PTHR21666:SF289">
    <property type="entry name" value="L-ALA--D-GLU ENDOPEPTIDASE"/>
    <property type="match status" value="1"/>
</dbReference>
<evidence type="ECO:0000313" key="4">
    <source>
        <dbReference type="EMBL" id="OEJ76140.1"/>
    </source>
</evidence>
<dbReference type="AlphaFoldDB" id="A0A1E5QNC2"/>
<dbReference type="CDD" id="cd12797">
    <property type="entry name" value="M23_peptidase"/>
    <property type="match status" value="1"/>
</dbReference>
<evidence type="ECO:0000256" key="1">
    <source>
        <dbReference type="ARBA" id="ARBA00022729"/>
    </source>
</evidence>
<dbReference type="Gene3D" id="2.70.70.10">
    <property type="entry name" value="Glucose Permease (Domain IIA)"/>
    <property type="match status" value="1"/>
</dbReference>
<gene>
    <name evidence="4" type="ORF">BH720_06190</name>
</gene>
<feature type="compositionally biased region" description="Low complexity" evidence="2">
    <location>
        <begin position="158"/>
        <end position="173"/>
    </location>
</feature>
<sequence length="443" mass="46313">MQGLGWLGGLSVLSGGLVWAEPQAPDATYDTSASELPPVIELAPAVEPQVEYSEPVAPPVAAPAPVEPEWTPAEVAPAIESVSEAATPYTPEQYQLPQTPIAPTLPAEDFGAYIDNTDYSLGATPAHTYEEPTRVILSERSTGCERTIEAGQSVSGCSAPQPSAAPVAQSPAPAGGGSAPIPTWKPENQKQPSIPQPTIVQAVAPATGRQAPTYQEVAIAPAEPSVRVGPITVSSNGIQLGGTTNSSRAYFGLNRPIGRPGNGNTSILFPLSIPAPITSIFGWRVHPIFGDSRFHSGTDLGAPMGTPVLAALAGRVAIADFMGGYGLTVVLEHNKATQETLYAHLSEIFVKPGEEVKQGTVIGRVGSTGNSTGPHLHFEMRERTAEGWAYLDPGAQLEYALAQLVGAMQTAQANPQAKQAVDKNPNAKQLIPTDQLPIVKIRS</sequence>
<evidence type="ECO:0000259" key="3">
    <source>
        <dbReference type="Pfam" id="PF01551"/>
    </source>
</evidence>
<protein>
    <recommendedName>
        <fullName evidence="3">M23ase beta-sheet core domain-containing protein</fullName>
    </recommendedName>
</protein>
<feature type="domain" description="M23ase beta-sheet core" evidence="3">
    <location>
        <begin position="293"/>
        <end position="383"/>
    </location>
</feature>
<accession>A0A1E5QNC2</accession>
<dbReference type="RefSeq" id="WP_069966299.1">
    <property type="nucleotide sequence ID" value="NZ_CM124774.1"/>
</dbReference>
<dbReference type="GO" id="GO:0004222">
    <property type="term" value="F:metalloendopeptidase activity"/>
    <property type="evidence" value="ECO:0007669"/>
    <property type="project" value="TreeGrafter"/>
</dbReference>